<organism evidence="5 6">
    <name type="scientific">Solimonas aquatica</name>
    <dbReference type="NCBI Taxonomy" id="489703"/>
    <lineage>
        <taxon>Bacteria</taxon>
        <taxon>Pseudomonadati</taxon>
        <taxon>Pseudomonadota</taxon>
        <taxon>Gammaproteobacteria</taxon>
        <taxon>Nevskiales</taxon>
        <taxon>Nevskiaceae</taxon>
        <taxon>Solimonas</taxon>
    </lineage>
</organism>
<sequence length="239" mass="26920">MSSDKTPKRRRRSQEERSDAMRRRLIEATVESLAQEGYAGSSLSSIVRRAGVSRGAQVHHYPNKQALLLDAAEELLKNNYRQIGEALLGMPEGGDKLQAVVDTVWQQFFETAQFRAYCELLTAAQRDAALMTAMRTMVRRVFDLFSPASAHYFETKDSGTRSAELFLQLGFLLSGLALQADLLDNRAMIRAQVQLWVDLVRPQLRARKGVRTPPPRPGVWDQPLRNQLPATAAVRKRKA</sequence>
<dbReference type="EMBL" id="FOFS01000001">
    <property type="protein sequence ID" value="SEP67124.1"/>
    <property type="molecule type" value="Genomic_DNA"/>
</dbReference>
<dbReference type="GO" id="GO:0000976">
    <property type="term" value="F:transcription cis-regulatory region binding"/>
    <property type="evidence" value="ECO:0007669"/>
    <property type="project" value="TreeGrafter"/>
</dbReference>
<dbReference type="InterPro" id="IPR050109">
    <property type="entry name" value="HTH-type_TetR-like_transc_reg"/>
</dbReference>
<evidence type="ECO:0000256" key="1">
    <source>
        <dbReference type="ARBA" id="ARBA00023125"/>
    </source>
</evidence>
<name>A0A1H8ZRZ1_9GAMM</name>
<dbReference type="PANTHER" id="PTHR30055">
    <property type="entry name" value="HTH-TYPE TRANSCRIPTIONAL REGULATOR RUTR"/>
    <property type="match status" value="1"/>
</dbReference>
<dbReference type="PROSITE" id="PS50977">
    <property type="entry name" value="HTH_TETR_2"/>
    <property type="match status" value="1"/>
</dbReference>
<keyword evidence="1 2" id="KW-0238">DNA-binding</keyword>
<gene>
    <name evidence="5" type="ORF">SAMN04488038_101139</name>
</gene>
<keyword evidence="6" id="KW-1185">Reference proteome</keyword>
<feature type="DNA-binding region" description="H-T-H motif" evidence="2">
    <location>
        <begin position="42"/>
        <end position="61"/>
    </location>
</feature>
<evidence type="ECO:0000256" key="3">
    <source>
        <dbReference type="SAM" id="MobiDB-lite"/>
    </source>
</evidence>
<dbReference type="SUPFAM" id="SSF46689">
    <property type="entry name" value="Homeodomain-like"/>
    <property type="match status" value="1"/>
</dbReference>
<accession>A0A1H8ZRZ1</accession>
<proteinExistence type="predicted"/>
<evidence type="ECO:0000256" key="2">
    <source>
        <dbReference type="PROSITE-ProRule" id="PRU00335"/>
    </source>
</evidence>
<evidence type="ECO:0000259" key="4">
    <source>
        <dbReference type="PROSITE" id="PS50977"/>
    </source>
</evidence>
<dbReference type="GO" id="GO:0003700">
    <property type="term" value="F:DNA-binding transcription factor activity"/>
    <property type="evidence" value="ECO:0007669"/>
    <property type="project" value="TreeGrafter"/>
</dbReference>
<dbReference type="Pfam" id="PF00440">
    <property type="entry name" value="TetR_N"/>
    <property type="match status" value="1"/>
</dbReference>
<dbReference type="OrthoDB" id="9809772at2"/>
<dbReference type="AlphaFoldDB" id="A0A1H8ZRZ1"/>
<evidence type="ECO:0000313" key="5">
    <source>
        <dbReference type="EMBL" id="SEP67124.1"/>
    </source>
</evidence>
<dbReference type="PANTHER" id="PTHR30055:SF146">
    <property type="entry name" value="HTH-TYPE TRANSCRIPTIONAL DUAL REGULATOR CECR"/>
    <property type="match status" value="1"/>
</dbReference>
<dbReference type="STRING" id="489703.SAMN04488038_101139"/>
<dbReference type="InterPro" id="IPR001647">
    <property type="entry name" value="HTH_TetR"/>
</dbReference>
<dbReference type="PRINTS" id="PR00455">
    <property type="entry name" value="HTHTETR"/>
</dbReference>
<feature type="domain" description="HTH tetR-type" evidence="4">
    <location>
        <begin position="19"/>
        <end position="79"/>
    </location>
</feature>
<dbReference type="InterPro" id="IPR009057">
    <property type="entry name" value="Homeodomain-like_sf"/>
</dbReference>
<evidence type="ECO:0000313" key="6">
    <source>
        <dbReference type="Proteomes" id="UP000199233"/>
    </source>
</evidence>
<dbReference type="Proteomes" id="UP000199233">
    <property type="component" value="Unassembled WGS sequence"/>
</dbReference>
<feature type="region of interest" description="Disordered" evidence="3">
    <location>
        <begin position="1"/>
        <end position="20"/>
    </location>
</feature>
<protein>
    <submittedName>
        <fullName evidence="5">Transcriptional regulator, TetR family</fullName>
    </submittedName>
</protein>
<reference evidence="5 6" key="1">
    <citation type="submission" date="2016-10" db="EMBL/GenBank/DDBJ databases">
        <authorList>
            <person name="de Groot N.N."/>
        </authorList>
    </citation>
    <scope>NUCLEOTIDE SEQUENCE [LARGE SCALE GENOMIC DNA]</scope>
    <source>
        <strain evidence="5 6">DSM 25927</strain>
    </source>
</reference>
<dbReference type="Gene3D" id="1.10.357.10">
    <property type="entry name" value="Tetracycline Repressor, domain 2"/>
    <property type="match status" value="1"/>
</dbReference>